<dbReference type="PROSITE" id="PS00633">
    <property type="entry name" value="BROMODOMAIN_1"/>
    <property type="match status" value="1"/>
</dbReference>
<dbReference type="CDD" id="cd04717">
    <property type="entry name" value="BAH_polybromo"/>
    <property type="match status" value="1"/>
</dbReference>
<dbReference type="PROSITE" id="PS51038">
    <property type="entry name" value="BAH"/>
    <property type="match status" value="1"/>
</dbReference>
<dbReference type="PANTHER" id="PTHR16062">
    <property type="entry name" value="SWI/SNF-RELATED"/>
    <property type="match status" value="1"/>
</dbReference>
<keyword evidence="6" id="KW-0804">Transcription</keyword>
<gene>
    <name evidence="12" type="ORF">BLS_001849</name>
</gene>
<evidence type="ECO:0000259" key="10">
    <source>
        <dbReference type="PROSITE" id="PS50014"/>
    </source>
</evidence>
<dbReference type="InterPro" id="IPR037382">
    <property type="entry name" value="Rsc/polybromo"/>
</dbReference>
<dbReference type="PRINTS" id="PR00503">
    <property type="entry name" value="BROMODOMAIN"/>
</dbReference>
<evidence type="ECO:0000256" key="2">
    <source>
        <dbReference type="ARBA" id="ARBA00022737"/>
    </source>
</evidence>
<evidence type="ECO:0000313" key="12">
    <source>
        <dbReference type="EMBL" id="KAE9976781.1"/>
    </source>
</evidence>
<evidence type="ECO:0000256" key="4">
    <source>
        <dbReference type="ARBA" id="ARBA00023015"/>
    </source>
</evidence>
<evidence type="ECO:0000256" key="6">
    <source>
        <dbReference type="ARBA" id="ARBA00023163"/>
    </source>
</evidence>
<feature type="region of interest" description="Disordered" evidence="9">
    <location>
        <begin position="632"/>
        <end position="652"/>
    </location>
</feature>
<dbReference type="InterPro" id="IPR036427">
    <property type="entry name" value="Bromodomain-like_sf"/>
</dbReference>
<dbReference type="PROSITE" id="PS50014">
    <property type="entry name" value="BROMODOMAIN_2"/>
    <property type="match status" value="2"/>
</dbReference>
<name>A0A8H3Z1T5_VENIN</name>
<dbReference type="GO" id="GO:0003682">
    <property type="term" value="F:chromatin binding"/>
    <property type="evidence" value="ECO:0007669"/>
    <property type="project" value="InterPro"/>
</dbReference>
<dbReference type="Pfam" id="PF01426">
    <property type="entry name" value="BAH"/>
    <property type="match status" value="1"/>
</dbReference>
<comment type="caution">
    <text evidence="12">The sequence shown here is derived from an EMBL/GenBank/DDBJ whole genome shotgun (WGS) entry which is preliminary data.</text>
</comment>
<evidence type="ECO:0008006" key="14">
    <source>
        <dbReference type="Google" id="ProtNLM"/>
    </source>
</evidence>
<keyword evidence="4" id="KW-0805">Transcription regulation</keyword>
<dbReference type="SMART" id="SM00297">
    <property type="entry name" value="BROMO"/>
    <property type="match status" value="2"/>
</dbReference>
<feature type="domain" description="Bromo" evidence="10">
    <location>
        <begin position="47"/>
        <end position="117"/>
    </location>
</feature>
<evidence type="ECO:0000256" key="1">
    <source>
        <dbReference type="ARBA" id="ARBA00004123"/>
    </source>
</evidence>
<feature type="region of interest" description="Disordered" evidence="9">
    <location>
        <begin position="165"/>
        <end position="242"/>
    </location>
</feature>
<evidence type="ECO:0000256" key="3">
    <source>
        <dbReference type="ARBA" id="ARBA00022853"/>
    </source>
</evidence>
<dbReference type="PANTHER" id="PTHR16062:SF21">
    <property type="entry name" value="CHROMATIN STRUCTURE-REMODELING COMPLEX SUBUNIT RSC1-RELATED"/>
    <property type="match status" value="1"/>
</dbReference>
<dbReference type="GO" id="GO:0006368">
    <property type="term" value="P:transcription elongation by RNA polymerase II"/>
    <property type="evidence" value="ECO:0007669"/>
    <property type="project" value="TreeGrafter"/>
</dbReference>
<evidence type="ECO:0000256" key="9">
    <source>
        <dbReference type="SAM" id="MobiDB-lite"/>
    </source>
</evidence>
<dbReference type="SMART" id="SM00439">
    <property type="entry name" value="BAH"/>
    <property type="match status" value="1"/>
</dbReference>
<feature type="domain" description="BAH" evidence="11">
    <location>
        <begin position="372"/>
        <end position="491"/>
    </location>
</feature>
<feature type="compositionally biased region" description="Acidic residues" evidence="9">
    <location>
        <begin position="165"/>
        <end position="192"/>
    </location>
</feature>
<protein>
    <recommendedName>
        <fullName evidence="14">Bromodomain-containing protein</fullName>
    </recommendedName>
</protein>
<dbReference type="Gene3D" id="2.30.30.490">
    <property type="match status" value="1"/>
</dbReference>
<evidence type="ECO:0000256" key="5">
    <source>
        <dbReference type="ARBA" id="ARBA00023117"/>
    </source>
</evidence>
<feature type="region of interest" description="Disordered" evidence="9">
    <location>
        <begin position="1"/>
        <end position="24"/>
    </location>
</feature>
<reference evidence="12 13" key="1">
    <citation type="submission" date="2019-11" db="EMBL/GenBank/DDBJ databases">
        <title>Venturia inaequalis Genome Resource.</title>
        <authorList>
            <person name="Lichtner F.J."/>
        </authorList>
    </citation>
    <scope>NUCLEOTIDE SEQUENCE [LARGE SCALE GENOMIC DNA]</scope>
    <source>
        <strain evidence="12">Bline_iso_100314</strain>
    </source>
</reference>
<dbReference type="Gene3D" id="1.20.920.10">
    <property type="entry name" value="Bromodomain-like"/>
    <property type="match status" value="2"/>
</dbReference>
<dbReference type="FunFam" id="2.30.30.490:FF:000015">
    <property type="entry name" value="Chromatin structure-remodeling complex subunit RSC1"/>
    <property type="match status" value="1"/>
</dbReference>
<dbReference type="EMBL" id="WNWQ01000146">
    <property type="protein sequence ID" value="KAE9976781.1"/>
    <property type="molecule type" value="Genomic_DNA"/>
</dbReference>
<dbReference type="InterPro" id="IPR001487">
    <property type="entry name" value="Bromodomain"/>
</dbReference>
<dbReference type="Proteomes" id="UP000433883">
    <property type="component" value="Unassembled WGS sequence"/>
</dbReference>
<dbReference type="AlphaFoldDB" id="A0A8H3Z1T5"/>
<dbReference type="InterPro" id="IPR043151">
    <property type="entry name" value="BAH_sf"/>
</dbReference>
<organism evidence="12 13">
    <name type="scientific">Venturia inaequalis</name>
    <name type="common">Apple scab fungus</name>
    <dbReference type="NCBI Taxonomy" id="5025"/>
    <lineage>
        <taxon>Eukaryota</taxon>
        <taxon>Fungi</taxon>
        <taxon>Dikarya</taxon>
        <taxon>Ascomycota</taxon>
        <taxon>Pezizomycotina</taxon>
        <taxon>Dothideomycetes</taxon>
        <taxon>Pleosporomycetidae</taxon>
        <taxon>Venturiales</taxon>
        <taxon>Venturiaceae</taxon>
        <taxon>Venturia</taxon>
    </lineage>
</organism>
<evidence type="ECO:0000256" key="7">
    <source>
        <dbReference type="ARBA" id="ARBA00023242"/>
    </source>
</evidence>
<dbReference type="SUPFAM" id="SSF47370">
    <property type="entry name" value="Bromodomain"/>
    <property type="match status" value="2"/>
</dbReference>
<comment type="subcellular location">
    <subcellularLocation>
        <location evidence="1">Nucleus</location>
    </subcellularLocation>
</comment>
<keyword evidence="5 8" id="KW-0103">Bromodomain</keyword>
<accession>A0A8H3Z1T5</accession>
<keyword evidence="7" id="KW-0539">Nucleus</keyword>
<dbReference type="InterPro" id="IPR018359">
    <property type="entry name" value="Bromodomain_CS"/>
</dbReference>
<feature type="region of interest" description="Disordered" evidence="9">
    <location>
        <begin position="796"/>
        <end position="819"/>
    </location>
</feature>
<proteinExistence type="predicted"/>
<dbReference type="GO" id="GO:0016586">
    <property type="term" value="C:RSC-type complex"/>
    <property type="evidence" value="ECO:0007669"/>
    <property type="project" value="InterPro"/>
</dbReference>
<dbReference type="GO" id="GO:0006338">
    <property type="term" value="P:chromatin remodeling"/>
    <property type="evidence" value="ECO:0007669"/>
    <property type="project" value="InterPro"/>
</dbReference>
<dbReference type="Pfam" id="PF00439">
    <property type="entry name" value="Bromodomain"/>
    <property type="match status" value="2"/>
</dbReference>
<feature type="domain" description="Bromo" evidence="10">
    <location>
        <begin position="259"/>
        <end position="329"/>
    </location>
</feature>
<evidence type="ECO:0000313" key="13">
    <source>
        <dbReference type="Proteomes" id="UP000433883"/>
    </source>
</evidence>
<feature type="region of interest" description="Disordered" evidence="9">
    <location>
        <begin position="537"/>
        <end position="620"/>
    </location>
</feature>
<keyword evidence="2" id="KW-0677">Repeat</keyword>
<dbReference type="InterPro" id="IPR001025">
    <property type="entry name" value="BAH_dom"/>
</dbReference>
<dbReference type="CDD" id="cd04369">
    <property type="entry name" value="Bromodomain"/>
    <property type="match status" value="1"/>
</dbReference>
<sequence length="841" mass="96930">MATDRPSKSPSPIPTTEFGQDGSTVTDSQWAAMQTVLSFIYQYRTPEGEDPSKLFQRKVNKRVLPDYYSVIKEPMALSTIKANIHSKVYKSFEAYVRDFALVSHNAQVYNRPDSGAYQDALIIKDVLEKELAKLVRDNVITAEQAKLPFLGEIPTQEDIIMEEVEEEDDADPEASDVEEEEDEDDDVDDSDEEGGKRKRRKATRGTGAITKREKKKDVDKEDDDPESRKKRGRPPRVDTPMEARIKEILKGMRKFKNSSNTLMVYHFERLPDKAVMPEYYNEVKTPMALDMIKKKLKRKKYTTVEQCMKDLETMFENAKSYNQDESQVYKDAVYLQKETKKLADEVKAKPDTDYVMEDGRLPMPDGILHNGELWKVGDWVHIQNANDLTKPIVAQIYRTWQDQDGAKWINACWYYRPEQTVHRYDRHFFEDEVVKTGQYRDHPIDEIVDRCFVMFFTRYNKGRPRNFPADKEIYVCEARYNEEKHKLNKIKTWASCLPDEVRDKDYEMDLFETQKKMKKVPSPIKYLFKEDEQKESDELPKPVWGAPNAPPKIGAVHMRPRDPKSNTHTPLHPQPTPANYTPSHRSQYQTHSASPAPLQPMPPQQQGQFHPSPLTPHSSYKAPALVSQVGQYSTPQSNYAQPRGAMPPASGYNAALPPPIEVWHLPDSANGSIPEDLRSQFQCDEAGRILFFTAPPAASEPRTQLGHTAKYLAYKSKREEMLREKRKADALSYGNDGEARKRAKSEESVLREKIKEQARLQALEVMEDALADATVAEFRAIYGEGWKEAMERELQELERKQGEAEKSREERERVEGEWKRKERDAHAIRGLGANIELAVKR</sequence>
<evidence type="ECO:0000259" key="11">
    <source>
        <dbReference type="PROSITE" id="PS51038"/>
    </source>
</evidence>
<feature type="compositionally biased region" description="Polar residues" evidence="9">
    <location>
        <begin position="577"/>
        <end position="593"/>
    </location>
</feature>
<keyword evidence="3" id="KW-0156">Chromatin regulator</keyword>
<evidence type="ECO:0000256" key="8">
    <source>
        <dbReference type="PROSITE-ProRule" id="PRU00035"/>
    </source>
</evidence>
<dbReference type="FunFam" id="1.20.920.10:FF:000048">
    <property type="entry name" value="RSC complex subunit (RSC1), putative"/>
    <property type="match status" value="1"/>
</dbReference>